<keyword evidence="4 9" id="KW-0349">Heme</keyword>
<dbReference type="GO" id="GO:0005506">
    <property type="term" value="F:iron ion binding"/>
    <property type="evidence" value="ECO:0007669"/>
    <property type="project" value="InterPro"/>
</dbReference>
<reference evidence="11" key="1">
    <citation type="submission" date="2023-03" db="EMBL/GenBank/DDBJ databases">
        <title>Massive genome expansion in bonnet fungi (Mycena s.s.) driven by repeated elements and novel gene families across ecological guilds.</title>
        <authorList>
            <consortium name="Lawrence Berkeley National Laboratory"/>
            <person name="Harder C.B."/>
            <person name="Miyauchi S."/>
            <person name="Viragh M."/>
            <person name="Kuo A."/>
            <person name="Thoen E."/>
            <person name="Andreopoulos B."/>
            <person name="Lu D."/>
            <person name="Skrede I."/>
            <person name="Drula E."/>
            <person name="Henrissat B."/>
            <person name="Morin E."/>
            <person name="Kohler A."/>
            <person name="Barry K."/>
            <person name="LaButti K."/>
            <person name="Morin E."/>
            <person name="Salamov A."/>
            <person name="Lipzen A."/>
            <person name="Mereny Z."/>
            <person name="Hegedus B."/>
            <person name="Baldrian P."/>
            <person name="Stursova M."/>
            <person name="Weitz H."/>
            <person name="Taylor A."/>
            <person name="Grigoriev I.V."/>
            <person name="Nagy L.G."/>
            <person name="Martin F."/>
            <person name="Kauserud H."/>
        </authorList>
    </citation>
    <scope>NUCLEOTIDE SEQUENCE</scope>
    <source>
        <strain evidence="11">CBHHK188m</strain>
    </source>
</reference>
<evidence type="ECO:0000256" key="3">
    <source>
        <dbReference type="ARBA" id="ARBA00010617"/>
    </source>
</evidence>
<gene>
    <name evidence="11" type="ORF">DFH07DRAFT_847913</name>
</gene>
<keyword evidence="6 10" id="KW-0560">Oxidoreductase</keyword>
<evidence type="ECO:0000256" key="2">
    <source>
        <dbReference type="ARBA" id="ARBA00005179"/>
    </source>
</evidence>
<comment type="pathway">
    <text evidence="2">Secondary metabolite biosynthesis.</text>
</comment>
<organism evidence="11 12">
    <name type="scientific">Mycena maculata</name>
    <dbReference type="NCBI Taxonomy" id="230809"/>
    <lineage>
        <taxon>Eukaryota</taxon>
        <taxon>Fungi</taxon>
        <taxon>Dikarya</taxon>
        <taxon>Basidiomycota</taxon>
        <taxon>Agaricomycotina</taxon>
        <taxon>Agaricomycetes</taxon>
        <taxon>Agaricomycetidae</taxon>
        <taxon>Agaricales</taxon>
        <taxon>Marasmiineae</taxon>
        <taxon>Mycenaceae</taxon>
        <taxon>Mycena</taxon>
    </lineage>
</organism>
<accession>A0AAD7HY01</accession>
<evidence type="ECO:0000256" key="10">
    <source>
        <dbReference type="RuleBase" id="RU000461"/>
    </source>
</evidence>
<evidence type="ECO:0000256" key="1">
    <source>
        <dbReference type="ARBA" id="ARBA00001971"/>
    </source>
</evidence>
<dbReference type="GO" id="GO:0004497">
    <property type="term" value="F:monooxygenase activity"/>
    <property type="evidence" value="ECO:0007669"/>
    <property type="project" value="UniProtKB-KW"/>
</dbReference>
<dbReference type="PANTHER" id="PTHR46300">
    <property type="entry name" value="P450, PUTATIVE (EUROFUNG)-RELATED-RELATED"/>
    <property type="match status" value="1"/>
</dbReference>
<dbReference type="InterPro" id="IPR002401">
    <property type="entry name" value="Cyt_P450_E_grp-I"/>
</dbReference>
<dbReference type="GO" id="GO:0020037">
    <property type="term" value="F:heme binding"/>
    <property type="evidence" value="ECO:0007669"/>
    <property type="project" value="InterPro"/>
</dbReference>
<keyword evidence="12" id="KW-1185">Reference proteome</keyword>
<evidence type="ECO:0000256" key="7">
    <source>
        <dbReference type="ARBA" id="ARBA00023004"/>
    </source>
</evidence>
<dbReference type="GO" id="GO:0016705">
    <property type="term" value="F:oxidoreductase activity, acting on paired donors, with incorporation or reduction of molecular oxygen"/>
    <property type="evidence" value="ECO:0007669"/>
    <property type="project" value="InterPro"/>
</dbReference>
<evidence type="ECO:0000313" key="11">
    <source>
        <dbReference type="EMBL" id="KAJ7730976.1"/>
    </source>
</evidence>
<proteinExistence type="inferred from homology"/>
<dbReference type="InterPro" id="IPR050364">
    <property type="entry name" value="Cytochrome_P450_fung"/>
</dbReference>
<evidence type="ECO:0000256" key="4">
    <source>
        <dbReference type="ARBA" id="ARBA00022617"/>
    </source>
</evidence>
<evidence type="ECO:0000256" key="8">
    <source>
        <dbReference type="ARBA" id="ARBA00023033"/>
    </source>
</evidence>
<dbReference type="CDD" id="cd11065">
    <property type="entry name" value="CYP64-like"/>
    <property type="match status" value="1"/>
</dbReference>
<dbReference type="EMBL" id="JARJLG010000186">
    <property type="protein sequence ID" value="KAJ7730976.1"/>
    <property type="molecule type" value="Genomic_DNA"/>
</dbReference>
<evidence type="ECO:0000313" key="12">
    <source>
        <dbReference type="Proteomes" id="UP001215280"/>
    </source>
</evidence>
<sequence>MELTTKDIIFLSAVCIGYIVFVGHRSRAHSPPPGPRRLPVLGSLLDVPQTYPWLTFSKWARKYGEIVYFEVLGRPFVVLNSAKAAKALLDERSFIYSERPRFEMANLSGYDRTFVLQPYNNTWRQQRKMVAQELAPRILARYHAFQEAEARALVRSVVEDPDNLQRLVKLRIGAIIIRIAYGHYISSDEDSFLKLGIATMQNFDRAVAPGAWLVDIIPSLKYLPKWLPGTGFFTLAEQWRNQAQTAAWEPYRWAKEHSESGTALLPNLCANALAGMGEDPSHAHQEQLVWSASTMMAGGMDSSVISSLNFILEMMLHPKIQAKAQEEIDTVVGRSRLPAIPDKASLPYVRSVITEVLRLNPAIPLGIPHSLRRDDIYEGMYLPKGSVVTPNIWNMLHDPDVFPNPMEFNPDRYQNLDSEMEKVTEVIFGFGRRLCPGKLFAEGTIFALVATTLATCDVLPAVDAEGNESPTNVTFSSGVFSSPSEFKCIFKYRSEHSREMLYNVLPGNAIDIGPPEGI</sequence>
<feature type="binding site" description="axial binding residue" evidence="9">
    <location>
        <position position="435"/>
    </location>
    <ligand>
        <name>heme</name>
        <dbReference type="ChEBI" id="CHEBI:30413"/>
    </ligand>
    <ligandPart>
        <name>Fe</name>
        <dbReference type="ChEBI" id="CHEBI:18248"/>
    </ligandPart>
</feature>
<comment type="cofactor">
    <cofactor evidence="1 9">
        <name>heme</name>
        <dbReference type="ChEBI" id="CHEBI:30413"/>
    </cofactor>
</comment>
<dbReference type="PRINTS" id="PR00385">
    <property type="entry name" value="P450"/>
</dbReference>
<dbReference type="Pfam" id="PF00067">
    <property type="entry name" value="p450"/>
    <property type="match status" value="1"/>
</dbReference>
<evidence type="ECO:0000256" key="9">
    <source>
        <dbReference type="PIRSR" id="PIRSR602401-1"/>
    </source>
</evidence>
<dbReference type="InterPro" id="IPR001128">
    <property type="entry name" value="Cyt_P450"/>
</dbReference>
<dbReference type="InterPro" id="IPR017972">
    <property type="entry name" value="Cyt_P450_CS"/>
</dbReference>
<comment type="caution">
    <text evidence="11">The sequence shown here is derived from an EMBL/GenBank/DDBJ whole genome shotgun (WGS) entry which is preliminary data.</text>
</comment>
<evidence type="ECO:0000256" key="5">
    <source>
        <dbReference type="ARBA" id="ARBA00022723"/>
    </source>
</evidence>
<name>A0AAD7HY01_9AGAR</name>
<evidence type="ECO:0000256" key="6">
    <source>
        <dbReference type="ARBA" id="ARBA00023002"/>
    </source>
</evidence>
<dbReference type="InterPro" id="IPR036396">
    <property type="entry name" value="Cyt_P450_sf"/>
</dbReference>
<dbReference type="SUPFAM" id="SSF48264">
    <property type="entry name" value="Cytochrome P450"/>
    <property type="match status" value="1"/>
</dbReference>
<keyword evidence="8 10" id="KW-0503">Monooxygenase</keyword>
<dbReference type="Gene3D" id="1.10.630.10">
    <property type="entry name" value="Cytochrome P450"/>
    <property type="match status" value="1"/>
</dbReference>
<dbReference type="PANTHER" id="PTHR46300:SF7">
    <property type="entry name" value="P450, PUTATIVE (EUROFUNG)-RELATED"/>
    <property type="match status" value="1"/>
</dbReference>
<dbReference type="PRINTS" id="PR00463">
    <property type="entry name" value="EP450I"/>
</dbReference>
<dbReference type="Proteomes" id="UP001215280">
    <property type="component" value="Unassembled WGS sequence"/>
</dbReference>
<keyword evidence="5 9" id="KW-0479">Metal-binding</keyword>
<comment type="similarity">
    <text evidence="3 10">Belongs to the cytochrome P450 family.</text>
</comment>
<keyword evidence="7 9" id="KW-0408">Iron</keyword>
<dbReference type="PROSITE" id="PS00086">
    <property type="entry name" value="CYTOCHROME_P450"/>
    <property type="match status" value="1"/>
</dbReference>
<dbReference type="AlphaFoldDB" id="A0AAD7HY01"/>
<protein>
    <submittedName>
        <fullName evidence="11">Monooxygenase</fullName>
    </submittedName>
</protein>